<dbReference type="RefSeq" id="WP_072850372.1">
    <property type="nucleotide sequence ID" value="NZ_FQVI01000005.1"/>
</dbReference>
<dbReference type="Pfam" id="PF04286">
    <property type="entry name" value="DUF445"/>
    <property type="match status" value="1"/>
</dbReference>
<keyword evidence="4 6" id="KW-1133">Transmembrane helix</keyword>
<dbReference type="Proteomes" id="UP000184245">
    <property type="component" value="Unassembled WGS sequence"/>
</dbReference>
<dbReference type="AlphaFoldDB" id="A0A1M4W1T3"/>
<reference evidence="7 8" key="1">
    <citation type="submission" date="2016-11" db="EMBL/GenBank/DDBJ databases">
        <authorList>
            <person name="Jaros S."/>
            <person name="Januszkiewicz K."/>
            <person name="Wedrychowicz H."/>
        </authorList>
    </citation>
    <scope>NUCLEOTIDE SEQUENCE [LARGE SCALE GENOMIC DNA]</scope>
    <source>
        <strain evidence="7 8">DSM 17459</strain>
    </source>
</reference>
<dbReference type="STRING" id="1122155.SAMN02745158_01440"/>
<feature type="transmembrane region" description="Helical" evidence="6">
    <location>
        <begin position="6"/>
        <end position="29"/>
    </location>
</feature>
<evidence type="ECO:0000256" key="4">
    <source>
        <dbReference type="ARBA" id="ARBA00022989"/>
    </source>
</evidence>
<evidence type="ECO:0000256" key="3">
    <source>
        <dbReference type="ARBA" id="ARBA00022692"/>
    </source>
</evidence>
<protein>
    <submittedName>
        <fullName evidence="7">Uncharacterized membrane protein YheB, UPF0754 family</fullName>
    </submittedName>
</protein>
<gene>
    <name evidence="7" type="ORF">SAMN02745158_01440</name>
</gene>
<evidence type="ECO:0000256" key="2">
    <source>
        <dbReference type="ARBA" id="ARBA00008053"/>
    </source>
</evidence>
<keyword evidence="5 6" id="KW-0472">Membrane</keyword>
<sequence>MSVIHIISGPVIGAAIGYFTNYIAVKMLFRPYYPIKAGRFTLPFTPGIIPRRKNALAEAVGRAVGSSLLGEGEIKQILLSRGVKEAVSGGALSALSGGKEEVTVRNLAASCMSSETYEVYKAQLVDYITDKAAEGIDKIELGNVIATQGAGALKGMDLGVMAMFINDNTIAAFAKPMGDKITEYIKREGRDKIRTYIYEEVCKGEEKDLRELGRKYEQIDIKQIIEQAYTRMIDSKADDIVKEFHIAETIREKIQNMGVKELEELVLSVMKNELNMIVNLGALIGFVIGLLNILL</sequence>
<evidence type="ECO:0000256" key="1">
    <source>
        <dbReference type="ARBA" id="ARBA00004308"/>
    </source>
</evidence>
<dbReference type="GO" id="GO:0012505">
    <property type="term" value="C:endomembrane system"/>
    <property type="evidence" value="ECO:0007669"/>
    <property type="project" value="UniProtKB-SubCell"/>
</dbReference>
<organism evidence="7 8">
    <name type="scientific">Lactonifactor longoviformis DSM 17459</name>
    <dbReference type="NCBI Taxonomy" id="1122155"/>
    <lineage>
        <taxon>Bacteria</taxon>
        <taxon>Bacillati</taxon>
        <taxon>Bacillota</taxon>
        <taxon>Clostridia</taxon>
        <taxon>Eubacteriales</taxon>
        <taxon>Clostridiaceae</taxon>
        <taxon>Lactonifactor</taxon>
    </lineage>
</organism>
<dbReference type="OrthoDB" id="9787430at2"/>
<dbReference type="InterPro" id="IPR007383">
    <property type="entry name" value="DUF445"/>
</dbReference>
<evidence type="ECO:0000256" key="5">
    <source>
        <dbReference type="ARBA" id="ARBA00023136"/>
    </source>
</evidence>
<proteinExistence type="inferred from homology"/>
<keyword evidence="3 6" id="KW-0812">Transmembrane</keyword>
<dbReference type="PANTHER" id="PTHR35791:SF1">
    <property type="entry name" value="UPF0754 MEMBRANE PROTEIN YHEB"/>
    <property type="match status" value="1"/>
</dbReference>
<evidence type="ECO:0000313" key="7">
    <source>
        <dbReference type="EMBL" id="SHE75083.1"/>
    </source>
</evidence>
<keyword evidence="8" id="KW-1185">Reference proteome</keyword>
<comment type="subcellular location">
    <subcellularLocation>
        <location evidence="1">Endomembrane system</location>
    </subcellularLocation>
</comment>
<comment type="similarity">
    <text evidence="2">Belongs to the UPF0754 family.</text>
</comment>
<dbReference type="EMBL" id="FQVI01000005">
    <property type="protein sequence ID" value="SHE75083.1"/>
    <property type="molecule type" value="Genomic_DNA"/>
</dbReference>
<accession>A0A1M4W1T3</accession>
<feature type="transmembrane region" description="Helical" evidence="6">
    <location>
        <begin position="276"/>
        <end position="294"/>
    </location>
</feature>
<evidence type="ECO:0000256" key="6">
    <source>
        <dbReference type="SAM" id="Phobius"/>
    </source>
</evidence>
<name>A0A1M4W1T3_9CLOT</name>
<dbReference type="PANTHER" id="PTHR35791">
    <property type="entry name" value="UPF0754 MEMBRANE PROTEIN YHEB"/>
    <property type="match status" value="1"/>
</dbReference>
<evidence type="ECO:0000313" key="8">
    <source>
        <dbReference type="Proteomes" id="UP000184245"/>
    </source>
</evidence>